<dbReference type="Proteomes" id="UP000274429">
    <property type="component" value="Unassembled WGS sequence"/>
</dbReference>
<organism evidence="4">
    <name type="scientific">Hydatigena taeniaeformis</name>
    <name type="common">Feline tapeworm</name>
    <name type="synonym">Taenia taeniaeformis</name>
    <dbReference type="NCBI Taxonomy" id="6205"/>
    <lineage>
        <taxon>Eukaryota</taxon>
        <taxon>Metazoa</taxon>
        <taxon>Spiralia</taxon>
        <taxon>Lophotrochozoa</taxon>
        <taxon>Platyhelminthes</taxon>
        <taxon>Cestoda</taxon>
        <taxon>Eucestoda</taxon>
        <taxon>Cyclophyllidea</taxon>
        <taxon>Taeniidae</taxon>
        <taxon>Hydatigera</taxon>
    </lineage>
</organism>
<keyword evidence="3" id="KW-1185">Reference proteome</keyword>
<sequence length="124" mass="13947">MWKKECVFSRAAIAVLMDEALKNSRICDFLSLTFPPPFHPDTRNRKVVVDVNDVSVAVEDETQGWEEEDGSRASKKEAVFAAGAAKNQDMIYVEEAEGRGERKEGKEERDRRRGPKACTVLTLS</sequence>
<feature type="region of interest" description="Disordered" evidence="1">
    <location>
        <begin position="94"/>
        <end position="124"/>
    </location>
</feature>
<dbReference type="WBParaSite" id="TTAC_0001038101-mRNA-1">
    <property type="protein sequence ID" value="TTAC_0001038101-mRNA-1"/>
    <property type="gene ID" value="TTAC_0001038101"/>
</dbReference>
<name>A0A0R3XA04_HYDTA</name>
<evidence type="ECO:0000313" key="2">
    <source>
        <dbReference type="EMBL" id="VDM35344.1"/>
    </source>
</evidence>
<dbReference type="AlphaFoldDB" id="A0A0R3XA04"/>
<feature type="compositionally biased region" description="Basic and acidic residues" evidence="1">
    <location>
        <begin position="96"/>
        <end position="111"/>
    </location>
</feature>
<gene>
    <name evidence="2" type="ORF">TTAC_LOCUS10364</name>
</gene>
<reference evidence="2 3" key="2">
    <citation type="submission" date="2018-11" db="EMBL/GenBank/DDBJ databases">
        <authorList>
            <consortium name="Pathogen Informatics"/>
        </authorList>
    </citation>
    <scope>NUCLEOTIDE SEQUENCE [LARGE SCALE GENOMIC DNA]</scope>
</reference>
<evidence type="ECO:0000256" key="1">
    <source>
        <dbReference type="SAM" id="MobiDB-lite"/>
    </source>
</evidence>
<evidence type="ECO:0000313" key="3">
    <source>
        <dbReference type="Proteomes" id="UP000274429"/>
    </source>
</evidence>
<reference evidence="4" key="1">
    <citation type="submission" date="2017-02" db="UniProtKB">
        <authorList>
            <consortium name="WormBaseParasite"/>
        </authorList>
    </citation>
    <scope>IDENTIFICATION</scope>
</reference>
<evidence type="ECO:0000313" key="4">
    <source>
        <dbReference type="WBParaSite" id="TTAC_0001038101-mRNA-1"/>
    </source>
</evidence>
<dbReference type="EMBL" id="UYWX01021597">
    <property type="protein sequence ID" value="VDM35344.1"/>
    <property type="molecule type" value="Genomic_DNA"/>
</dbReference>
<accession>A0A0R3XA04</accession>
<proteinExistence type="predicted"/>
<protein>
    <submittedName>
        <fullName evidence="2 4">Uncharacterized protein</fullName>
    </submittedName>
</protein>